<dbReference type="AlphaFoldDB" id="A0A4Q5A5V9"/>
<name>A0A4Q5A5V9_9BIFI</name>
<sequence length="126" mass="14387">MSWLEADTGNPNGACDIMCDWPDCRTRLFCTEYNHDGYFEAPDMALMVLERCEWLSVMCMTGDDLSFCPSHLRIEHGQCVGFDPDDEATWPADTELRSCLEDAWLAFTPLPECEQIILTLIKGRNQ</sequence>
<organism evidence="1 2">
    <name type="scientific">Bifidobacterium pseudolongum subsp. globosum</name>
    <dbReference type="NCBI Taxonomy" id="1690"/>
    <lineage>
        <taxon>Bacteria</taxon>
        <taxon>Bacillati</taxon>
        <taxon>Actinomycetota</taxon>
        <taxon>Actinomycetes</taxon>
        <taxon>Bifidobacteriales</taxon>
        <taxon>Bifidobacteriaceae</taxon>
        <taxon>Bifidobacterium</taxon>
    </lineage>
</organism>
<comment type="caution">
    <text evidence="1">The sequence shown here is derived from an EMBL/GenBank/DDBJ whole genome shotgun (WGS) entry which is preliminary data.</text>
</comment>
<gene>
    <name evidence="1" type="ORF">PG2071B_0892</name>
</gene>
<reference evidence="1 2" key="1">
    <citation type="submission" date="2018-12" db="EMBL/GenBank/DDBJ databases">
        <title>Unveiling genomic diversity among members of the Bifidobacterium pseudolongum species, a widely distributed gut commensal of the animal kingdom.</title>
        <authorList>
            <person name="Lugli G.A."/>
            <person name="Duranti S."/>
            <person name="Albert K."/>
            <person name="Mancabelli L."/>
            <person name="Napoli S."/>
            <person name="Viappiani A."/>
            <person name="Anzalone R."/>
            <person name="Longhi G."/>
            <person name="Milani C."/>
            <person name="Turroni F."/>
            <person name="Alessandri G."/>
            <person name="Sela D.A."/>
            <person name="Van Sinderen D."/>
            <person name="Ventura M."/>
        </authorList>
    </citation>
    <scope>NUCLEOTIDE SEQUENCE [LARGE SCALE GENOMIC DNA]</scope>
    <source>
        <strain evidence="1 2">2071B</strain>
    </source>
</reference>
<proteinExistence type="predicted"/>
<dbReference type="RefSeq" id="WP_129864287.1">
    <property type="nucleotide sequence ID" value="NZ_RYUM01000009.1"/>
</dbReference>
<evidence type="ECO:0000313" key="1">
    <source>
        <dbReference type="EMBL" id="RYQ19482.1"/>
    </source>
</evidence>
<dbReference type="Proteomes" id="UP000291187">
    <property type="component" value="Unassembled WGS sequence"/>
</dbReference>
<evidence type="ECO:0000313" key="2">
    <source>
        <dbReference type="Proteomes" id="UP000291187"/>
    </source>
</evidence>
<accession>A0A4Q5A5V9</accession>
<dbReference type="EMBL" id="RYUM01000009">
    <property type="protein sequence ID" value="RYQ19482.1"/>
    <property type="molecule type" value="Genomic_DNA"/>
</dbReference>
<protein>
    <submittedName>
        <fullName evidence="1">Uncharacterized protein</fullName>
    </submittedName>
</protein>